<dbReference type="RefSeq" id="WP_198323584.1">
    <property type="nucleotide sequence ID" value="NZ_CP104311.1"/>
</dbReference>
<gene>
    <name evidence="3" type="ORF">N4J17_11140</name>
</gene>
<dbReference type="Proteomes" id="UP001359308">
    <property type="component" value="Chromosome"/>
</dbReference>
<dbReference type="InterPro" id="IPR051699">
    <property type="entry name" value="Rpn/YhgA-like_nuclease"/>
</dbReference>
<organism evidence="3 4">
    <name type="scientific">Methylococcus capsulatus</name>
    <dbReference type="NCBI Taxonomy" id="414"/>
    <lineage>
        <taxon>Bacteria</taxon>
        <taxon>Pseudomonadati</taxon>
        <taxon>Pseudomonadota</taxon>
        <taxon>Gammaproteobacteria</taxon>
        <taxon>Methylococcales</taxon>
        <taxon>Methylococcaceae</taxon>
        <taxon>Methylococcus</taxon>
    </lineage>
</organism>
<accession>A0ABZ2F3N1</accession>
<dbReference type="PANTHER" id="PTHR34611:SF2">
    <property type="entry name" value="INACTIVE RECOMBINATION-PROMOTING NUCLEASE-LIKE PROTEIN RPNE-RELATED"/>
    <property type="match status" value="1"/>
</dbReference>
<dbReference type="InterPro" id="IPR006842">
    <property type="entry name" value="Transposase_31"/>
</dbReference>
<evidence type="ECO:0000259" key="2">
    <source>
        <dbReference type="Pfam" id="PF04754"/>
    </source>
</evidence>
<dbReference type="EMBL" id="CP104311">
    <property type="protein sequence ID" value="WWF01024.1"/>
    <property type="molecule type" value="Genomic_DNA"/>
</dbReference>
<proteinExistence type="predicted"/>
<feature type="domain" description="Transposase (putative) YhgA-like" evidence="2">
    <location>
        <begin position="3"/>
        <end position="71"/>
    </location>
</feature>
<evidence type="ECO:0000313" key="3">
    <source>
        <dbReference type="EMBL" id="WWF01024.1"/>
    </source>
</evidence>
<dbReference type="Pfam" id="PF04754">
    <property type="entry name" value="Transposase_31"/>
    <property type="match status" value="1"/>
</dbReference>
<evidence type="ECO:0000313" key="4">
    <source>
        <dbReference type="Proteomes" id="UP001359308"/>
    </source>
</evidence>
<evidence type="ECO:0000256" key="1">
    <source>
        <dbReference type="SAM" id="MobiDB-lite"/>
    </source>
</evidence>
<name>A0ABZ2F3N1_METCP</name>
<reference evidence="3 4" key="1">
    <citation type="submission" date="2022-09" db="EMBL/GenBank/DDBJ databases">
        <authorList>
            <person name="Giprobiosintez L."/>
        </authorList>
    </citation>
    <scope>NUCLEOTIDE SEQUENCE [LARGE SCALE GENOMIC DNA]</scope>
    <source>
        <strain evidence="4">VKPM-B-12549 (GBS-15)</strain>
    </source>
</reference>
<keyword evidence="4" id="KW-1185">Reference proteome</keyword>
<feature type="region of interest" description="Disordered" evidence="1">
    <location>
        <begin position="80"/>
        <end position="113"/>
    </location>
</feature>
<dbReference type="PANTHER" id="PTHR34611">
    <property type="match status" value="1"/>
</dbReference>
<protein>
    <submittedName>
        <fullName evidence="3">Rpn family recombination-promoting nuclease/putative transposase</fullName>
    </submittedName>
</protein>
<sequence>MTMHDGSYKHIFSHAPIVEDLLRGFVHEDWVSQIDYGSLEKVSGSYVTDDLREREDDIIWRVRLEDDWLYVCLLRPGRGLTRQSAQRGSKKAPGGAINPLKLGGTRIPVYDSS</sequence>